<feature type="compositionally biased region" description="Low complexity" evidence="1">
    <location>
        <begin position="26"/>
        <end position="42"/>
    </location>
</feature>
<dbReference type="AlphaFoldDB" id="A0A511F9R2"/>
<evidence type="ECO:0008006" key="6">
    <source>
        <dbReference type="Google" id="ProtNLM"/>
    </source>
</evidence>
<sequence length="168" mass="17305">MRRVRCGIAAAVVLAGLVGCGTDPGDPAARQADTAAAAQPADSAEEPVAQTPDPAPAPSYALCAEFPGGGGALPGDAESWWNNTPANPDGSVVRDPEQWPAPMREHPRVATVEVDTGTVISLYDRTTCRQDPAGYQPPPAGPGWEPGGYVALDADTGELLSSWQPYVG</sequence>
<dbReference type="Proteomes" id="UP000321723">
    <property type="component" value="Unassembled WGS sequence"/>
</dbReference>
<reference evidence="3 5" key="2">
    <citation type="submission" date="2020-08" db="EMBL/GenBank/DDBJ databases">
        <title>Sequencing the genomes of 1000 actinobacteria strains.</title>
        <authorList>
            <person name="Klenk H.-P."/>
        </authorList>
    </citation>
    <scope>NUCLEOTIDE SEQUENCE [LARGE SCALE GENOMIC DNA]</scope>
    <source>
        <strain evidence="3 5">DSM 9581</strain>
    </source>
</reference>
<evidence type="ECO:0000313" key="3">
    <source>
        <dbReference type="EMBL" id="MBB5473542.1"/>
    </source>
</evidence>
<dbReference type="PROSITE" id="PS51257">
    <property type="entry name" value="PROKAR_LIPOPROTEIN"/>
    <property type="match status" value="1"/>
</dbReference>
<evidence type="ECO:0000313" key="5">
    <source>
        <dbReference type="Proteomes" id="UP000564629"/>
    </source>
</evidence>
<reference evidence="2 4" key="1">
    <citation type="submission" date="2019-07" db="EMBL/GenBank/DDBJ databases">
        <title>Whole genome shotgun sequence of Cellulomonas hominis NBRC 16055.</title>
        <authorList>
            <person name="Hosoyama A."/>
            <person name="Uohara A."/>
            <person name="Ohji S."/>
            <person name="Ichikawa N."/>
        </authorList>
    </citation>
    <scope>NUCLEOTIDE SEQUENCE [LARGE SCALE GENOMIC DNA]</scope>
    <source>
        <strain evidence="2 4">NBRC 16055</strain>
    </source>
</reference>
<dbReference type="RefSeq" id="WP_168432072.1">
    <property type="nucleotide sequence ID" value="NZ_BJVQ01000009.1"/>
</dbReference>
<gene>
    <name evidence="2" type="ORF">CHO01_11120</name>
    <name evidence="3" type="ORF">HNR08_002278</name>
</gene>
<name>A0A511F9R2_9CELL</name>
<dbReference type="Proteomes" id="UP000564629">
    <property type="component" value="Unassembled WGS sequence"/>
</dbReference>
<comment type="caution">
    <text evidence="2">The sequence shown here is derived from an EMBL/GenBank/DDBJ whole genome shotgun (WGS) entry which is preliminary data.</text>
</comment>
<feature type="region of interest" description="Disordered" evidence="1">
    <location>
        <begin position="26"/>
        <end position="99"/>
    </location>
</feature>
<organism evidence="2 4">
    <name type="scientific">Cellulomonas hominis</name>
    <dbReference type="NCBI Taxonomy" id="156981"/>
    <lineage>
        <taxon>Bacteria</taxon>
        <taxon>Bacillati</taxon>
        <taxon>Actinomycetota</taxon>
        <taxon>Actinomycetes</taxon>
        <taxon>Micrococcales</taxon>
        <taxon>Cellulomonadaceae</taxon>
        <taxon>Cellulomonas</taxon>
    </lineage>
</organism>
<evidence type="ECO:0000313" key="4">
    <source>
        <dbReference type="Proteomes" id="UP000321723"/>
    </source>
</evidence>
<evidence type="ECO:0000256" key="1">
    <source>
        <dbReference type="SAM" id="MobiDB-lite"/>
    </source>
</evidence>
<proteinExistence type="predicted"/>
<dbReference type="EMBL" id="BJVQ01000009">
    <property type="protein sequence ID" value="GEL45996.1"/>
    <property type="molecule type" value="Genomic_DNA"/>
</dbReference>
<evidence type="ECO:0000313" key="2">
    <source>
        <dbReference type="EMBL" id="GEL45996.1"/>
    </source>
</evidence>
<protein>
    <recommendedName>
        <fullName evidence="6">Lipoprotein</fullName>
    </recommendedName>
</protein>
<accession>A0A511F9R2</accession>
<dbReference type="EMBL" id="JACHDN010000001">
    <property type="protein sequence ID" value="MBB5473542.1"/>
    <property type="molecule type" value="Genomic_DNA"/>
</dbReference>
<keyword evidence="4" id="KW-1185">Reference proteome</keyword>